<evidence type="ECO:0000313" key="4">
    <source>
        <dbReference type="Proteomes" id="UP000254924"/>
    </source>
</evidence>
<gene>
    <name evidence="3" type="ORF">NCTC12224_00941</name>
</gene>
<evidence type="ECO:0000313" key="3">
    <source>
        <dbReference type="EMBL" id="SUN60546.1"/>
    </source>
</evidence>
<dbReference type="SUPFAM" id="SSF54060">
    <property type="entry name" value="His-Me finger endonucleases"/>
    <property type="match status" value="1"/>
</dbReference>
<feature type="domain" description="HNH nuclease" evidence="2">
    <location>
        <begin position="120"/>
        <end position="161"/>
    </location>
</feature>
<dbReference type="GeneID" id="78356373"/>
<reference evidence="3 4" key="1">
    <citation type="submission" date="2018-06" db="EMBL/GenBank/DDBJ databases">
        <authorList>
            <consortium name="Pathogen Informatics"/>
            <person name="Doyle S."/>
        </authorList>
    </citation>
    <scope>NUCLEOTIDE SEQUENCE [LARGE SCALE GENOMIC DNA]</scope>
    <source>
        <strain evidence="3 4">NCTC12224</strain>
    </source>
</reference>
<keyword evidence="4" id="KW-1185">Reference proteome</keyword>
<dbReference type="Pfam" id="PF13392">
    <property type="entry name" value="HNH_3"/>
    <property type="match status" value="1"/>
</dbReference>
<organism evidence="3 4">
    <name type="scientific">Streptococcus hyointestinalis</name>
    <dbReference type="NCBI Taxonomy" id="1337"/>
    <lineage>
        <taxon>Bacteria</taxon>
        <taxon>Bacillati</taxon>
        <taxon>Bacillota</taxon>
        <taxon>Bacilli</taxon>
        <taxon>Lactobacillales</taxon>
        <taxon>Streptococcaceae</taxon>
        <taxon>Streptococcus</taxon>
    </lineage>
</organism>
<name>A0A380K8T8_9STRE</name>
<dbReference type="InterPro" id="IPR044925">
    <property type="entry name" value="His-Me_finger_sf"/>
</dbReference>
<evidence type="ECO:0000259" key="2">
    <source>
        <dbReference type="Pfam" id="PF13392"/>
    </source>
</evidence>
<dbReference type="Gene3D" id="3.90.75.20">
    <property type="match status" value="1"/>
</dbReference>
<proteinExistence type="predicted"/>
<dbReference type="EMBL" id="UHFN01000007">
    <property type="protein sequence ID" value="SUN60546.1"/>
    <property type="molecule type" value="Genomic_DNA"/>
</dbReference>
<accession>A0A380K8T8</accession>
<feature type="region of interest" description="Disordered" evidence="1">
    <location>
        <begin position="50"/>
        <end position="77"/>
    </location>
</feature>
<protein>
    <recommendedName>
        <fullName evidence="2">HNH nuclease domain-containing protein</fullName>
    </recommendedName>
</protein>
<dbReference type="Proteomes" id="UP000254924">
    <property type="component" value="Unassembled WGS sequence"/>
</dbReference>
<evidence type="ECO:0000256" key="1">
    <source>
        <dbReference type="SAM" id="MobiDB-lite"/>
    </source>
</evidence>
<dbReference type="AlphaFoldDB" id="A0A380K8T8"/>
<dbReference type="RefSeq" id="WP_115268733.1">
    <property type="nucleotide sequence ID" value="NZ_JBNPOC010000004.1"/>
</dbReference>
<dbReference type="OrthoDB" id="6638408at2"/>
<dbReference type="InterPro" id="IPR003615">
    <property type="entry name" value="HNH_nuc"/>
</dbReference>
<sequence>MARGYRLLTDEQHAYFIKIQRGKIAREVARLMNEKFRMNLTGDQIKNYRTRHGVSSGNDGRFKKGLIPHNKGKKYPNMKPNSGQFKKGNRPPNHLPVGTVKKDAYGYWKIKVADPNCWEFVHRREWEKHNGPIPSDSYIAFLDKNKDNCTIDNLALVKKSEMPQMIKNKYFTESPELTKAGIGVVRLRRKLKELQDNNDRK</sequence>
<feature type="compositionally biased region" description="Basic residues" evidence="1">
    <location>
        <begin position="63"/>
        <end position="76"/>
    </location>
</feature>